<dbReference type="PANTHER" id="PTHR46191">
    <property type="match status" value="1"/>
</dbReference>
<name>A0AAE7E712_9BACT</name>
<dbReference type="SFLD" id="SFLDS00003">
    <property type="entry name" value="Haloacid_Dehalogenase"/>
    <property type="match status" value="1"/>
</dbReference>
<dbReference type="Gene3D" id="1.10.150.720">
    <property type="entry name" value="Haloacid dehalogenase-like hydrolase"/>
    <property type="match status" value="1"/>
</dbReference>
<dbReference type="Pfam" id="PF00702">
    <property type="entry name" value="Hydrolase"/>
    <property type="match status" value="1"/>
</dbReference>
<evidence type="ECO:0000313" key="1">
    <source>
        <dbReference type="EMBL" id="QKF76868.1"/>
    </source>
</evidence>
<keyword evidence="2" id="KW-1185">Reference proteome</keyword>
<organism evidence="1 2">
    <name type="scientific">Arcobacter defluvii</name>
    <dbReference type="NCBI Taxonomy" id="873191"/>
    <lineage>
        <taxon>Bacteria</taxon>
        <taxon>Pseudomonadati</taxon>
        <taxon>Campylobacterota</taxon>
        <taxon>Epsilonproteobacteria</taxon>
        <taxon>Campylobacterales</taxon>
        <taxon>Arcobacteraceae</taxon>
        <taxon>Arcobacter</taxon>
    </lineage>
</organism>
<dbReference type="InterPro" id="IPR051828">
    <property type="entry name" value="HAD-like_hydrolase_domain"/>
</dbReference>
<evidence type="ECO:0000313" key="2">
    <source>
        <dbReference type="Proteomes" id="UP000503313"/>
    </source>
</evidence>
<dbReference type="PANTHER" id="PTHR46191:SF2">
    <property type="entry name" value="HALOACID DEHALOGENASE-LIKE HYDROLASE DOMAIN-CONTAINING PROTEIN 3"/>
    <property type="match status" value="1"/>
</dbReference>
<protein>
    <submittedName>
        <fullName evidence="1">REG-2-like, HAD superfamily hydrolase</fullName>
    </submittedName>
</protein>
<gene>
    <name evidence="1" type="ORF">ADFLV_0823</name>
</gene>
<keyword evidence="1" id="KW-0378">Hydrolase</keyword>
<dbReference type="SUPFAM" id="SSF56784">
    <property type="entry name" value="HAD-like"/>
    <property type="match status" value="1"/>
</dbReference>
<dbReference type="InterPro" id="IPR044924">
    <property type="entry name" value="HAD-SF_hydro_IA_REG-2-like_cap"/>
</dbReference>
<dbReference type="GO" id="GO:0016787">
    <property type="term" value="F:hydrolase activity"/>
    <property type="evidence" value="ECO:0007669"/>
    <property type="project" value="UniProtKB-KW"/>
</dbReference>
<dbReference type="Gene3D" id="3.40.50.1000">
    <property type="entry name" value="HAD superfamily/HAD-like"/>
    <property type="match status" value="1"/>
</dbReference>
<dbReference type="AlphaFoldDB" id="A0AAE7E712"/>
<dbReference type="SFLD" id="SFLDG01129">
    <property type="entry name" value="C1.5:_HAD__Beta-PGM__Phosphata"/>
    <property type="match status" value="1"/>
</dbReference>
<dbReference type="InterPro" id="IPR023214">
    <property type="entry name" value="HAD_sf"/>
</dbReference>
<dbReference type="RefSeq" id="WP_129010986.1">
    <property type="nucleotide sequence ID" value="NZ_CP053835.1"/>
</dbReference>
<dbReference type="KEGG" id="adz:ADFLV_0823"/>
<proteinExistence type="predicted"/>
<accession>A0AAE7E712</accession>
<reference evidence="1 2" key="1">
    <citation type="submission" date="2020-05" db="EMBL/GenBank/DDBJ databases">
        <title>Complete genome sequencing of Campylobacter and Arcobacter type strains.</title>
        <authorList>
            <person name="Miller W.G."/>
            <person name="Yee E."/>
        </authorList>
    </citation>
    <scope>NUCLEOTIDE SEQUENCE [LARGE SCALE GENOMIC DNA]</scope>
    <source>
        <strain evidence="1 2">LMG 25694</strain>
    </source>
</reference>
<dbReference type="Proteomes" id="UP000503313">
    <property type="component" value="Chromosome"/>
</dbReference>
<dbReference type="EMBL" id="CP053835">
    <property type="protein sequence ID" value="QKF76868.1"/>
    <property type="molecule type" value="Genomic_DNA"/>
</dbReference>
<sequence>MKNKLVIFDFADTIAKLSPSKEELFHRFILNELNLDIPLKHIEEVYHYATNLLFYSSVNIQKIDSKKEFYKKFNNDILSLLGIAHLIDSEKLFNYFNENGQHWVLKNGVKELFISLKEKGFIISLVSNFDERLNQVLKNLEIYDLLDSKFISQEIGLEKPDIEFFKLPLKKHNIDAKDTFFIGDSYFLDFIPSQSLGIFPILLDENDRFPLIQKINKISNIIECKDIIFERISK</sequence>
<dbReference type="InterPro" id="IPR036412">
    <property type="entry name" value="HAD-like_sf"/>
</dbReference>